<sequence length="145" mass="16190">MTNSIDLAKNIVDRLVMALPTIKCRYEYRDYSDTHMIEVLPLSVYDSEAFENAAEPLLMEFISQFMGESLCFISDESLSSIKNSMYEAQGKAYLSSGLYQAAKPSSVSKNRIEVRIDSDFFKGLPEKISASDNINPGEAEYAMAA</sequence>
<dbReference type="AlphaFoldDB" id="A0A8J3D732"/>
<dbReference type="EMBL" id="BMXF01000005">
    <property type="protein sequence ID" value="GHB83851.1"/>
    <property type="molecule type" value="Genomic_DNA"/>
</dbReference>
<proteinExistence type="predicted"/>
<evidence type="ECO:0000313" key="1">
    <source>
        <dbReference type="EMBL" id="GHB83851.1"/>
    </source>
</evidence>
<keyword evidence="2" id="KW-1185">Reference proteome</keyword>
<evidence type="ECO:0000313" key="2">
    <source>
        <dbReference type="Proteomes" id="UP000598271"/>
    </source>
</evidence>
<reference evidence="1 2" key="1">
    <citation type="journal article" date="2014" name="Int. J. Syst. Evol. Microbiol.">
        <title>Complete genome sequence of Corynebacterium casei LMG S-19264T (=DSM 44701T), isolated from a smear-ripened cheese.</title>
        <authorList>
            <consortium name="US DOE Joint Genome Institute (JGI-PGF)"/>
            <person name="Walter F."/>
            <person name="Albersmeier A."/>
            <person name="Kalinowski J."/>
            <person name="Ruckert C."/>
        </authorList>
    </citation>
    <scope>NUCLEOTIDE SEQUENCE [LARGE SCALE GENOMIC DNA]</scope>
    <source>
        <strain evidence="1 2">KCTC 12866</strain>
    </source>
</reference>
<name>A0A8J3D732_9BACT</name>
<dbReference type="RefSeq" id="WP_189567377.1">
    <property type="nucleotide sequence ID" value="NZ_BMXF01000005.1"/>
</dbReference>
<gene>
    <name evidence="1" type="ORF">GCM10007390_43750</name>
</gene>
<organism evidence="1 2">
    <name type="scientific">Persicitalea jodogahamensis</name>
    <dbReference type="NCBI Taxonomy" id="402147"/>
    <lineage>
        <taxon>Bacteria</taxon>
        <taxon>Pseudomonadati</taxon>
        <taxon>Bacteroidota</taxon>
        <taxon>Cytophagia</taxon>
        <taxon>Cytophagales</taxon>
        <taxon>Spirosomataceae</taxon>
        <taxon>Persicitalea</taxon>
    </lineage>
</organism>
<protein>
    <submittedName>
        <fullName evidence="1">Uncharacterized protein</fullName>
    </submittedName>
</protein>
<accession>A0A8J3D732</accession>
<comment type="caution">
    <text evidence="1">The sequence shown here is derived from an EMBL/GenBank/DDBJ whole genome shotgun (WGS) entry which is preliminary data.</text>
</comment>
<dbReference type="Proteomes" id="UP000598271">
    <property type="component" value="Unassembled WGS sequence"/>
</dbReference>